<dbReference type="AlphaFoldDB" id="A0A0H4PY18"/>
<evidence type="ECO:0000313" key="2">
    <source>
        <dbReference type="Proteomes" id="UP000036520"/>
    </source>
</evidence>
<dbReference type="EMBL" id="CP012040">
    <property type="protein sequence ID" value="AKP53317.1"/>
    <property type="molecule type" value="Genomic_DNA"/>
</dbReference>
<organism evidence="1 2">
    <name type="scientific">Cyclobacterium amurskyense</name>
    <dbReference type="NCBI Taxonomy" id="320787"/>
    <lineage>
        <taxon>Bacteria</taxon>
        <taxon>Pseudomonadati</taxon>
        <taxon>Bacteroidota</taxon>
        <taxon>Cytophagia</taxon>
        <taxon>Cytophagales</taxon>
        <taxon>Cyclobacteriaceae</taxon>
        <taxon>Cyclobacterium</taxon>
    </lineage>
</organism>
<dbReference type="STRING" id="320787.CA2015_3954"/>
<sequence length="369" mass="42117">MINWIKGLLVGALLLPFSFENGEDIRYFQQSTIPLTDSSEVIVSSIYDSLSSQDIYQVKTSTGTPVHYYIAFQEGVCFENECRPLNILIYWNITGRYLGFELVDGEFLSKFDHEPFSQEEYEELDQLLADPFLPLGNYTFEELVKRPDTVSQSMDGVSGATMKDVLEYIVPGAAYTTHKLWNLIHGPIQQEVIRLTEQQLNSSLFNKILQSKDQSDQTWALERIAQLSDLDDSVVESLVRILLEGEHFQSYLLLKSLSSKQLESEHLQLHLFRLIGKVDYSIENMIFDKLVDAPHLHGSVVHASISILEELNGSQLGKLLKLFSHHKVKNLEFNQALKQMVPHDNSFVKRQLLQFLENQSQIADSTGDL</sequence>
<dbReference type="KEGG" id="camu:CA2015_3954"/>
<keyword evidence="2" id="KW-1185">Reference proteome</keyword>
<proteinExistence type="predicted"/>
<dbReference type="OrthoDB" id="6400902at2"/>
<name>A0A0H4PY18_9BACT</name>
<dbReference type="RefSeq" id="WP_048643434.1">
    <property type="nucleotide sequence ID" value="NZ_CP012040.1"/>
</dbReference>
<reference evidence="1 2" key="1">
    <citation type="submission" date="2015-07" db="EMBL/GenBank/DDBJ databases">
        <authorList>
            <person name="Kim K.M."/>
        </authorList>
    </citation>
    <scope>NUCLEOTIDE SEQUENCE [LARGE SCALE GENOMIC DNA]</scope>
    <source>
        <strain evidence="1 2">KCTC 12363</strain>
    </source>
</reference>
<protein>
    <submittedName>
        <fullName evidence="1">Uncharacterized protein</fullName>
    </submittedName>
</protein>
<gene>
    <name evidence="1" type="ORF">CA2015_3954</name>
</gene>
<evidence type="ECO:0000313" key="1">
    <source>
        <dbReference type="EMBL" id="AKP53317.1"/>
    </source>
</evidence>
<dbReference type="Proteomes" id="UP000036520">
    <property type="component" value="Chromosome"/>
</dbReference>
<accession>A0A0H4PY18</accession>